<evidence type="ECO:0000313" key="10">
    <source>
        <dbReference type="Proteomes" id="UP000824469"/>
    </source>
</evidence>
<dbReference type="InterPro" id="IPR036396">
    <property type="entry name" value="Cyt_P450_sf"/>
</dbReference>
<evidence type="ECO:0000313" key="9">
    <source>
        <dbReference type="EMBL" id="KAH9321575.1"/>
    </source>
</evidence>
<comment type="cofactor">
    <cofactor evidence="7">
        <name>heme</name>
        <dbReference type="ChEBI" id="CHEBI:30413"/>
    </cofactor>
</comment>
<dbReference type="GO" id="GO:0004497">
    <property type="term" value="F:monooxygenase activity"/>
    <property type="evidence" value="ECO:0007669"/>
    <property type="project" value="InterPro"/>
</dbReference>
<dbReference type="GO" id="GO:0005506">
    <property type="term" value="F:iron ion binding"/>
    <property type="evidence" value="ECO:0007669"/>
    <property type="project" value="InterPro"/>
</dbReference>
<evidence type="ECO:0000256" key="3">
    <source>
        <dbReference type="ARBA" id="ARBA00022723"/>
    </source>
</evidence>
<evidence type="ECO:0000256" key="7">
    <source>
        <dbReference type="PIRSR" id="PIRSR602401-1"/>
    </source>
</evidence>
<evidence type="ECO:0000256" key="8">
    <source>
        <dbReference type="SAM" id="Phobius"/>
    </source>
</evidence>
<dbReference type="InterPro" id="IPR002401">
    <property type="entry name" value="Cyt_P450_E_grp-I"/>
</dbReference>
<organism evidence="9 10">
    <name type="scientific">Taxus chinensis</name>
    <name type="common">Chinese yew</name>
    <name type="synonym">Taxus wallichiana var. chinensis</name>
    <dbReference type="NCBI Taxonomy" id="29808"/>
    <lineage>
        <taxon>Eukaryota</taxon>
        <taxon>Viridiplantae</taxon>
        <taxon>Streptophyta</taxon>
        <taxon>Embryophyta</taxon>
        <taxon>Tracheophyta</taxon>
        <taxon>Spermatophyta</taxon>
        <taxon>Pinopsida</taxon>
        <taxon>Pinidae</taxon>
        <taxon>Conifers II</taxon>
        <taxon>Cupressales</taxon>
        <taxon>Taxaceae</taxon>
        <taxon>Taxus</taxon>
    </lineage>
</organism>
<evidence type="ECO:0008006" key="11">
    <source>
        <dbReference type="Google" id="ProtNLM"/>
    </source>
</evidence>
<evidence type="ECO:0000256" key="5">
    <source>
        <dbReference type="ARBA" id="ARBA00023004"/>
    </source>
</evidence>
<dbReference type="CDD" id="cd11064">
    <property type="entry name" value="CYP86A"/>
    <property type="match status" value="1"/>
</dbReference>
<dbReference type="OMA" id="EMHSTGF"/>
<name>A0AA38LGK0_TAXCH</name>
<evidence type="ECO:0000256" key="2">
    <source>
        <dbReference type="ARBA" id="ARBA00010617"/>
    </source>
</evidence>
<gene>
    <name evidence="9" type="ORF">KI387_016214</name>
</gene>
<dbReference type="GO" id="GO:0016705">
    <property type="term" value="F:oxidoreductase activity, acting on paired donors, with incorporation or reduction of molecular oxygen"/>
    <property type="evidence" value="ECO:0007669"/>
    <property type="project" value="InterPro"/>
</dbReference>
<evidence type="ECO:0000256" key="6">
    <source>
        <dbReference type="ARBA" id="ARBA00023059"/>
    </source>
</evidence>
<dbReference type="Proteomes" id="UP000824469">
    <property type="component" value="Unassembled WGS sequence"/>
</dbReference>
<evidence type="ECO:0000256" key="1">
    <source>
        <dbReference type="ARBA" id="ARBA00005122"/>
    </source>
</evidence>
<keyword evidence="8" id="KW-1133">Transmembrane helix</keyword>
<sequence length="515" mass="58587">MEFLMGAVAIVVAALSIIAWHFICRRSSSPLNWPVVGMMPALLWNIDNIYNYATKLVVDNGGTFKFRGPWMTRDNFFEVVTSNPANLEYILKKDFANFPSGPYVKDVFYDIFGDGLFTADDELWKRQRKAVAMALSSATFRDRNLFVLHKIVQEKLLPALRLAKEKKAEIDLQDILLRFNFDSICMSVLGRDSCCLGDDILPEISIARIFHQAVELCTYRAMLPPVIWKFMRFLNVGFEKKLCKTSAIIGEFAAEMIEARIKEIEAEGGLSGDILSNFIEMEADERRSPSQKLLQGLILSVFLAGLDTSSSALSWFFWLVSTHPNVEEKIVSEITQILKSKPLINNNKNEMGFLDLKDLRGMNYLQAALSESMRLFPPVPVIYREATKENILPDGTQLRKGSKLLCFLYGTCRMETLWGGDALEFNPERWLNEEGLCRKEWDCKFPIFIAGPRVCLGKDIAYVNMKLIAANILVHYQLKLSCARAVKPKFGLTLCFKHGLKFTLDSRKDKDLNEN</sequence>
<comment type="similarity">
    <text evidence="2">Belongs to the cytochrome P450 family.</text>
</comment>
<dbReference type="GO" id="GO:0042617">
    <property type="term" value="P:paclitaxel biosynthetic process"/>
    <property type="evidence" value="ECO:0007669"/>
    <property type="project" value="UniProtKB-KW"/>
</dbReference>
<feature type="transmembrane region" description="Helical" evidence="8">
    <location>
        <begin position="6"/>
        <end position="23"/>
    </location>
</feature>
<protein>
    <recommendedName>
        <fullName evidence="11">Cytochrome P450</fullName>
    </recommendedName>
</protein>
<dbReference type="PANTHER" id="PTHR24296">
    <property type="entry name" value="CYTOCHROME P450"/>
    <property type="match status" value="1"/>
</dbReference>
<dbReference type="EMBL" id="JAHRHJ020000003">
    <property type="protein sequence ID" value="KAH9321575.1"/>
    <property type="molecule type" value="Genomic_DNA"/>
</dbReference>
<dbReference type="AlphaFoldDB" id="A0AA38LGK0"/>
<keyword evidence="8" id="KW-0812">Transmembrane</keyword>
<accession>A0AA38LGK0</accession>
<keyword evidence="6" id="KW-0876">Taxol biosynthesis</keyword>
<dbReference type="PRINTS" id="PR00385">
    <property type="entry name" value="P450"/>
</dbReference>
<dbReference type="InterPro" id="IPR001128">
    <property type="entry name" value="Cyt_P450"/>
</dbReference>
<keyword evidence="3 7" id="KW-0479">Metal-binding</keyword>
<proteinExistence type="inferred from homology"/>
<keyword evidence="7" id="KW-0349">Heme</keyword>
<dbReference type="Gene3D" id="1.10.630.10">
    <property type="entry name" value="Cytochrome P450"/>
    <property type="match status" value="1"/>
</dbReference>
<keyword evidence="4" id="KW-0560">Oxidoreductase</keyword>
<reference evidence="9 10" key="1">
    <citation type="journal article" date="2021" name="Nat. Plants">
        <title>The Taxus genome provides insights into paclitaxel biosynthesis.</title>
        <authorList>
            <person name="Xiong X."/>
            <person name="Gou J."/>
            <person name="Liao Q."/>
            <person name="Li Y."/>
            <person name="Zhou Q."/>
            <person name="Bi G."/>
            <person name="Li C."/>
            <person name="Du R."/>
            <person name="Wang X."/>
            <person name="Sun T."/>
            <person name="Guo L."/>
            <person name="Liang H."/>
            <person name="Lu P."/>
            <person name="Wu Y."/>
            <person name="Zhang Z."/>
            <person name="Ro D.K."/>
            <person name="Shang Y."/>
            <person name="Huang S."/>
            <person name="Yan J."/>
        </authorList>
    </citation>
    <scope>NUCLEOTIDE SEQUENCE [LARGE SCALE GENOMIC DNA]</scope>
    <source>
        <strain evidence="9">Ta-2019</strain>
    </source>
</reference>
<dbReference type="SUPFAM" id="SSF48264">
    <property type="entry name" value="Cytochrome P450"/>
    <property type="match status" value="1"/>
</dbReference>
<comment type="pathway">
    <text evidence="1">Alkaloid biosynthesis; taxol biosynthesis.</text>
</comment>
<feature type="binding site" description="axial binding residue" evidence="7">
    <location>
        <position position="455"/>
    </location>
    <ligand>
        <name>heme</name>
        <dbReference type="ChEBI" id="CHEBI:30413"/>
    </ligand>
    <ligandPart>
        <name>Fe</name>
        <dbReference type="ChEBI" id="CHEBI:18248"/>
    </ligandPart>
</feature>
<keyword evidence="10" id="KW-1185">Reference proteome</keyword>
<evidence type="ECO:0000256" key="4">
    <source>
        <dbReference type="ARBA" id="ARBA00023002"/>
    </source>
</evidence>
<keyword evidence="8" id="KW-0472">Membrane</keyword>
<comment type="caution">
    <text evidence="9">The sequence shown here is derived from an EMBL/GenBank/DDBJ whole genome shotgun (WGS) entry which is preliminary data.</text>
</comment>
<keyword evidence="5 7" id="KW-0408">Iron</keyword>
<dbReference type="GO" id="GO:0020037">
    <property type="term" value="F:heme binding"/>
    <property type="evidence" value="ECO:0007669"/>
    <property type="project" value="InterPro"/>
</dbReference>
<dbReference type="Pfam" id="PF00067">
    <property type="entry name" value="p450"/>
    <property type="match status" value="1"/>
</dbReference>
<dbReference type="PRINTS" id="PR00463">
    <property type="entry name" value="EP450I"/>
</dbReference>